<dbReference type="EMBL" id="RJKX01000014">
    <property type="protein sequence ID" value="ROP91075.1"/>
    <property type="molecule type" value="Genomic_DNA"/>
</dbReference>
<name>A0A3N1LPD4_9PROT</name>
<dbReference type="Gene3D" id="1.10.3720.10">
    <property type="entry name" value="MetI-like"/>
    <property type="match status" value="1"/>
</dbReference>
<comment type="subcellular location">
    <subcellularLocation>
        <location evidence="1 7">Cell membrane</location>
        <topology evidence="1 7">Multi-pass membrane protein</topology>
    </subcellularLocation>
</comment>
<gene>
    <name evidence="9" type="ORF">EDC65_2935</name>
</gene>
<comment type="caution">
    <text evidence="9">The sequence shown here is derived from an EMBL/GenBank/DDBJ whole genome shotgun (WGS) entry which is preliminary data.</text>
</comment>
<evidence type="ECO:0000256" key="7">
    <source>
        <dbReference type="RuleBase" id="RU363032"/>
    </source>
</evidence>
<feature type="transmembrane region" description="Helical" evidence="7">
    <location>
        <begin position="128"/>
        <end position="151"/>
    </location>
</feature>
<evidence type="ECO:0000256" key="3">
    <source>
        <dbReference type="ARBA" id="ARBA00022475"/>
    </source>
</evidence>
<dbReference type="InterPro" id="IPR045621">
    <property type="entry name" value="BPD_transp_1_N"/>
</dbReference>
<accession>A0A3N1LPD4</accession>
<keyword evidence="2 7" id="KW-0813">Transport</keyword>
<feature type="transmembrane region" description="Helical" evidence="7">
    <location>
        <begin position="171"/>
        <end position="189"/>
    </location>
</feature>
<dbReference type="InterPro" id="IPR035906">
    <property type="entry name" value="MetI-like_sf"/>
</dbReference>
<dbReference type="PANTHER" id="PTHR43163:SF6">
    <property type="entry name" value="DIPEPTIDE TRANSPORT SYSTEM PERMEASE PROTEIN DPPB-RELATED"/>
    <property type="match status" value="1"/>
</dbReference>
<organism evidence="9 10">
    <name type="scientific">Stella humosa</name>
    <dbReference type="NCBI Taxonomy" id="94"/>
    <lineage>
        <taxon>Bacteria</taxon>
        <taxon>Pseudomonadati</taxon>
        <taxon>Pseudomonadota</taxon>
        <taxon>Alphaproteobacteria</taxon>
        <taxon>Rhodospirillales</taxon>
        <taxon>Stellaceae</taxon>
        <taxon>Stella</taxon>
    </lineage>
</organism>
<feature type="transmembrane region" description="Helical" evidence="7">
    <location>
        <begin position="271"/>
        <end position="297"/>
    </location>
</feature>
<keyword evidence="4 7" id="KW-0812">Transmembrane</keyword>
<dbReference type="Pfam" id="PF00528">
    <property type="entry name" value="BPD_transp_1"/>
    <property type="match status" value="1"/>
</dbReference>
<dbReference type="GO" id="GO:0005886">
    <property type="term" value="C:plasma membrane"/>
    <property type="evidence" value="ECO:0007669"/>
    <property type="project" value="UniProtKB-SubCell"/>
</dbReference>
<evidence type="ECO:0000256" key="2">
    <source>
        <dbReference type="ARBA" id="ARBA00022448"/>
    </source>
</evidence>
<dbReference type="RefSeq" id="WP_123690683.1">
    <property type="nucleotide sequence ID" value="NZ_AP019700.1"/>
</dbReference>
<evidence type="ECO:0000256" key="6">
    <source>
        <dbReference type="ARBA" id="ARBA00023136"/>
    </source>
</evidence>
<feature type="transmembrane region" description="Helical" evidence="7">
    <location>
        <begin position="97"/>
        <end position="121"/>
    </location>
</feature>
<keyword evidence="10" id="KW-1185">Reference proteome</keyword>
<keyword evidence="5 7" id="KW-1133">Transmembrane helix</keyword>
<dbReference type="OrthoDB" id="7834831at2"/>
<dbReference type="AlphaFoldDB" id="A0A3N1LPD4"/>
<comment type="similarity">
    <text evidence="7">Belongs to the binding-protein-dependent transport system permease family.</text>
</comment>
<evidence type="ECO:0000256" key="4">
    <source>
        <dbReference type="ARBA" id="ARBA00022692"/>
    </source>
</evidence>
<evidence type="ECO:0000256" key="5">
    <source>
        <dbReference type="ARBA" id="ARBA00022989"/>
    </source>
</evidence>
<dbReference type="InterPro" id="IPR000515">
    <property type="entry name" value="MetI-like"/>
</dbReference>
<evidence type="ECO:0000259" key="8">
    <source>
        <dbReference type="PROSITE" id="PS50928"/>
    </source>
</evidence>
<reference evidence="9 10" key="1">
    <citation type="submission" date="2018-11" db="EMBL/GenBank/DDBJ databases">
        <title>Genomic Encyclopedia of Type Strains, Phase IV (KMG-IV): sequencing the most valuable type-strain genomes for metagenomic binning, comparative biology and taxonomic classification.</title>
        <authorList>
            <person name="Goeker M."/>
        </authorList>
    </citation>
    <scope>NUCLEOTIDE SEQUENCE [LARGE SCALE GENOMIC DNA]</scope>
    <source>
        <strain evidence="9 10">DSM 5900</strain>
    </source>
</reference>
<keyword evidence="3" id="KW-1003">Cell membrane</keyword>
<dbReference type="PANTHER" id="PTHR43163">
    <property type="entry name" value="DIPEPTIDE TRANSPORT SYSTEM PERMEASE PROTEIN DPPB-RELATED"/>
    <property type="match status" value="1"/>
</dbReference>
<dbReference type="SUPFAM" id="SSF161098">
    <property type="entry name" value="MetI-like"/>
    <property type="match status" value="1"/>
</dbReference>
<dbReference type="Pfam" id="PF19300">
    <property type="entry name" value="BPD_transp_1_N"/>
    <property type="match status" value="1"/>
</dbReference>
<dbReference type="GO" id="GO:0055085">
    <property type="term" value="P:transmembrane transport"/>
    <property type="evidence" value="ECO:0007669"/>
    <property type="project" value="InterPro"/>
</dbReference>
<protein>
    <submittedName>
        <fullName evidence="9">Peptide/nickel transport system permease protein/glutathione transport system permease protein</fullName>
    </submittedName>
</protein>
<sequence>MRYVLRRLLLVPIPLLLVVAFVFVVLRLTGDPVAIYLGLDATPEQEELLRAELHLDQPIPVQFAYFLADLLQGDFGTSIQFKMAAMQIVGERLEATLLLLGLGLSAAIVLGVLGGVACAVWKDKLPDFVISVLAVAGQSMPSFWLGILLIQFFALDLGWLPTSGRGGWEHLVLPTVTLATFLVPNFILVTRISVLETAREQFVVTARARGAGAARALWLHVLPNAINPVVSLIGLQLGRLMGGAVVTETIFAWPGVGRLMVSAIFQRDVPVVIASVFIVAVTIVIANLLVDLVQAAIDPRIRMR</sequence>
<dbReference type="CDD" id="cd06261">
    <property type="entry name" value="TM_PBP2"/>
    <property type="match status" value="1"/>
</dbReference>
<dbReference type="Proteomes" id="UP000278222">
    <property type="component" value="Unassembled WGS sequence"/>
</dbReference>
<proteinExistence type="inferred from homology"/>
<evidence type="ECO:0000313" key="10">
    <source>
        <dbReference type="Proteomes" id="UP000278222"/>
    </source>
</evidence>
<evidence type="ECO:0000313" key="9">
    <source>
        <dbReference type="EMBL" id="ROP91075.1"/>
    </source>
</evidence>
<evidence type="ECO:0000256" key="1">
    <source>
        <dbReference type="ARBA" id="ARBA00004651"/>
    </source>
</evidence>
<keyword evidence="6 7" id="KW-0472">Membrane</keyword>
<feature type="domain" description="ABC transmembrane type-1" evidence="8">
    <location>
        <begin position="93"/>
        <end position="290"/>
    </location>
</feature>
<dbReference type="PROSITE" id="PS50928">
    <property type="entry name" value="ABC_TM1"/>
    <property type="match status" value="1"/>
</dbReference>